<name>A0A0E9VSC5_ANGAN</name>
<evidence type="ECO:0000313" key="1">
    <source>
        <dbReference type="EMBL" id="JAH80976.1"/>
    </source>
</evidence>
<protein>
    <submittedName>
        <fullName evidence="1">Uncharacterized protein</fullName>
    </submittedName>
</protein>
<reference evidence="1" key="2">
    <citation type="journal article" date="2015" name="Fish Shellfish Immunol.">
        <title>Early steps in the European eel (Anguilla anguilla)-Vibrio vulnificus interaction in the gills: Role of the RtxA13 toxin.</title>
        <authorList>
            <person name="Callol A."/>
            <person name="Pajuelo D."/>
            <person name="Ebbesson L."/>
            <person name="Teles M."/>
            <person name="MacKenzie S."/>
            <person name="Amaro C."/>
        </authorList>
    </citation>
    <scope>NUCLEOTIDE SEQUENCE</scope>
</reference>
<organism evidence="1">
    <name type="scientific">Anguilla anguilla</name>
    <name type="common">European freshwater eel</name>
    <name type="synonym">Muraena anguilla</name>
    <dbReference type="NCBI Taxonomy" id="7936"/>
    <lineage>
        <taxon>Eukaryota</taxon>
        <taxon>Metazoa</taxon>
        <taxon>Chordata</taxon>
        <taxon>Craniata</taxon>
        <taxon>Vertebrata</taxon>
        <taxon>Euteleostomi</taxon>
        <taxon>Actinopterygii</taxon>
        <taxon>Neopterygii</taxon>
        <taxon>Teleostei</taxon>
        <taxon>Anguilliformes</taxon>
        <taxon>Anguillidae</taxon>
        <taxon>Anguilla</taxon>
    </lineage>
</organism>
<dbReference type="EMBL" id="GBXM01027601">
    <property type="protein sequence ID" value="JAH80976.1"/>
    <property type="molecule type" value="Transcribed_RNA"/>
</dbReference>
<reference evidence="1" key="1">
    <citation type="submission" date="2014-11" db="EMBL/GenBank/DDBJ databases">
        <authorList>
            <person name="Amaro Gonzalez C."/>
        </authorList>
    </citation>
    <scope>NUCLEOTIDE SEQUENCE</scope>
</reference>
<proteinExistence type="predicted"/>
<sequence>MPIWEQALCKTNSCC</sequence>
<accession>A0A0E9VSC5</accession>